<evidence type="ECO:0000313" key="4">
    <source>
        <dbReference type="EMBL" id="OGM28311.1"/>
    </source>
</evidence>
<dbReference type="Pfam" id="PF07691">
    <property type="entry name" value="PA14"/>
    <property type="match status" value="1"/>
</dbReference>
<name>A0A1F7YLU1_9BACT</name>
<evidence type="ECO:0000259" key="3">
    <source>
        <dbReference type="PROSITE" id="PS51820"/>
    </source>
</evidence>
<feature type="region of interest" description="Disordered" evidence="1">
    <location>
        <begin position="303"/>
        <end position="375"/>
    </location>
</feature>
<gene>
    <name evidence="4" type="ORF">A2801_02535</name>
</gene>
<feature type="compositionally biased region" description="Pro residues" evidence="1">
    <location>
        <begin position="358"/>
        <end position="375"/>
    </location>
</feature>
<feature type="compositionally biased region" description="Pro residues" evidence="1">
    <location>
        <begin position="306"/>
        <end position="316"/>
    </location>
</feature>
<dbReference type="Gene3D" id="3.90.182.10">
    <property type="entry name" value="Toxin - Anthrax Protective Antigen,domain 1"/>
    <property type="match status" value="1"/>
</dbReference>
<keyword evidence="2" id="KW-0472">Membrane</keyword>
<accession>A0A1F7YLU1</accession>
<feature type="compositionally biased region" description="Low complexity" evidence="1">
    <location>
        <begin position="317"/>
        <end position="343"/>
    </location>
</feature>
<dbReference type="SMART" id="SM00758">
    <property type="entry name" value="PA14"/>
    <property type="match status" value="1"/>
</dbReference>
<dbReference type="InterPro" id="IPR037524">
    <property type="entry name" value="PA14/GLEYA"/>
</dbReference>
<sequence>MTKIKRNIQGLMLIELLIGIAMSAIIFIVAASLVVFLFGSTTKSKQQQALEQTKNDIQTDIGNAARWADNVTFIGGVLQVDDAIYQLVDGAIEKNGIALTPSDVVITGFEVFKYVTANEATDPSTGIGLEGAYYDRRDFSDFKFTQIDFDIDFDWGNGSPHESIKNNTFSIRWTGQVETRNAGTYRFYTVTDDGVRLWVNNQLIIDKWQDQSSQEWSGTIPLEASKRYDIRMDYYENGGGAMAQLLWRHNSFAKEIIPSSQLYPDSSTASLEIVVLLHHKNNTNINDILRLVFSPRGGVIGAVEPAPTPTPTPSPTAAPTVAASPTPTTASTPTQAPTPTSIPTTPPSPTTTASPKPTQAPTPTPTPTPTLKPLR</sequence>
<dbReference type="STRING" id="1802500.A2801_02535"/>
<evidence type="ECO:0000313" key="5">
    <source>
        <dbReference type="Proteomes" id="UP000177263"/>
    </source>
</evidence>
<comment type="caution">
    <text evidence="4">The sequence shown here is derived from an EMBL/GenBank/DDBJ whole genome shotgun (WGS) entry which is preliminary data.</text>
</comment>
<dbReference type="SUPFAM" id="SSF56988">
    <property type="entry name" value="Anthrax protective antigen"/>
    <property type="match status" value="1"/>
</dbReference>
<evidence type="ECO:0000256" key="1">
    <source>
        <dbReference type="SAM" id="MobiDB-lite"/>
    </source>
</evidence>
<dbReference type="PROSITE" id="PS51820">
    <property type="entry name" value="PA14"/>
    <property type="match status" value="1"/>
</dbReference>
<evidence type="ECO:0000256" key="2">
    <source>
        <dbReference type="SAM" id="Phobius"/>
    </source>
</evidence>
<keyword evidence="2" id="KW-0812">Transmembrane</keyword>
<protein>
    <recommendedName>
        <fullName evidence="3">PA14 domain-containing protein</fullName>
    </recommendedName>
</protein>
<dbReference type="AlphaFoldDB" id="A0A1F7YLU1"/>
<proteinExistence type="predicted"/>
<reference evidence="4 5" key="1">
    <citation type="journal article" date="2016" name="Nat. Commun.">
        <title>Thousands of microbial genomes shed light on interconnected biogeochemical processes in an aquifer system.</title>
        <authorList>
            <person name="Anantharaman K."/>
            <person name="Brown C.T."/>
            <person name="Hug L.A."/>
            <person name="Sharon I."/>
            <person name="Castelle C.J."/>
            <person name="Probst A.J."/>
            <person name="Thomas B.C."/>
            <person name="Singh A."/>
            <person name="Wilkins M.J."/>
            <person name="Karaoz U."/>
            <person name="Brodie E.L."/>
            <person name="Williams K.H."/>
            <person name="Hubbard S.S."/>
            <person name="Banfield J.F."/>
        </authorList>
    </citation>
    <scope>NUCLEOTIDE SEQUENCE [LARGE SCALE GENOMIC DNA]</scope>
</reference>
<feature type="transmembrane region" description="Helical" evidence="2">
    <location>
        <begin position="12"/>
        <end position="38"/>
    </location>
</feature>
<dbReference type="EMBL" id="MGGM01000032">
    <property type="protein sequence ID" value="OGM28311.1"/>
    <property type="molecule type" value="Genomic_DNA"/>
</dbReference>
<organism evidence="4 5">
    <name type="scientific">Candidatus Woesebacteria bacterium RIFCSPHIGHO2_01_FULL_41_10</name>
    <dbReference type="NCBI Taxonomy" id="1802500"/>
    <lineage>
        <taxon>Bacteria</taxon>
        <taxon>Candidatus Woeseibacteriota</taxon>
    </lineage>
</organism>
<keyword evidence="2" id="KW-1133">Transmembrane helix</keyword>
<dbReference type="Proteomes" id="UP000177263">
    <property type="component" value="Unassembled WGS sequence"/>
</dbReference>
<dbReference type="InterPro" id="IPR011658">
    <property type="entry name" value="PA14_dom"/>
</dbReference>
<feature type="domain" description="PA14" evidence="3">
    <location>
        <begin position="124"/>
        <end position="261"/>
    </location>
</feature>